<accession>A0A5N6R0P9</accession>
<dbReference type="GO" id="GO:0051213">
    <property type="term" value="F:dioxygenase activity"/>
    <property type="evidence" value="ECO:0007669"/>
    <property type="project" value="UniProtKB-ARBA"/>
</dbReference>
<evidence type="ECO:0000313" key="6">
    <source>
        <dbReference type="EMBL" id="KAE8022542.1"/>
    </source>
</evidence>
<comment type="similarity">
    <text evidence="1">Belongs to the iron/ascorbate-dependent oxidoreductase family.</text>
</comment>
<dbReference type="PROSITE" id="PS51471">
    <property type="entry name" value="FE2OG_OXY"/>
    <property type="match status" value="1"/>
</dbReference>
<dbReference type="Pfam" id="PF03171">
    <property type="entry name" value="2OG-FeII_Oxy"/>
    <property type="match status" value="1"/>
</dbReference>
<dbReference type="SUPFAM" id="SSF51197">
    <property type="entry name" value="Clavaminate synthase-like"/>
    <property type="match status" value="1"/>
</dbReference>
<dbReference type="InterPro" id="IPR027443">
    <property type="entry name" value="IPNS-like_sf"/>
</dbReference>
<evidence type="ECO:0000259" key="5">
    <source>
        <dbReference type="PROSITE" id="PS51471"/>
    </source>
</evidence>
<keyword evidence="7" id="KW-1185">Reference proteome</keyword>
<dbReference type="InterPro" id="IPR044861">
    <property type="entry name" value="IPNS-like_FE2OG_OXY"/>
</dbReference>
<dbReference type="Proteomes" id="UP000327013">
    <property type="component" value="Chromosome 3"/>
</dbReference>
<keyword evidence="3" id="KW-0560">Oxidoreductase</keyword>
<dbReference type="EMBL" id="CM017323">
    <property type="protein sequence ID" value="KAE8022542.1"/>
    <property type="molecule type" value="Genomic_DNA"/>
</dbReference>
<gene>
    <name evidence="6" type="ORF">FH972_008333</name>
</gene>
<evidence type="ECO:0000256" key="3">
    <source>
        <dbReference type="ARBA" id="ARBA00023002"/>
    </source>
</evidence>
<dbReference type="GO" id="GO:0046872">
    <property type="term" value="F:metal ion binding"/>
    <property type="evidence" value="ECO:0007669"/>
    <property type="project" value="UniProtKB-KW"/>
</dbReference>
<evidence type="ECO:0000313" key="7">
    <source>
        <dbReference type="Proteomes" id="UP000327013"/>
    </source>
</evidence>
<dbReference type="AlphaFoldDB" id="A0A5N6R0P9"/>
<evidence type="ECO:0000256" key="2">
    <source>
        <dbReference type="ARBA" id="ARBA00022723"/>
    </source>
</evidence>
<evidence type="ECO:0000256" key="1">
    <source>
        <dbReference type="ARBA" id="ARBA00008056"/>
    </source>
</evidence>
<feature type="domain" description="Fe2OG dioxygenase" evidence="5">
    <location>
        <begin position="3"/>
        <end position="94"/>
    </location>
</feature>
<reference evidence="6 7" key="1">
    <citation type="submission" date="2019-06" db="EMBL/GenBank/DDBJ databases">
        <title>A chromosomal-level reference genome of Carpinus fangiana (Coryloideae, Betulaceae).</title>
        <authorList>
            <person name="Yang X."/>
            <person name="Wang Z."/>
            <person name="Zhang L."/>
            <person name="Hao G."/>
            <person name="Liu J."/>
            <person name="Yang Y."/>
        </authorList>
    </citation>
    <scope>NUCLEOTIDE SEQUENCE [LARGE SCALE GENOMIC DNA]</scope>
    <source>
        <strain evidence="6">Cfa_2016G</strain>
        <tissue evidence="6">Leaf</tissue>
    </source>
</reference>
<dbReference type="Gene3D" id="2.60.120.330">
    <property type="entry name" value="B-lactam Antibiotic, Isopenicillin N Synthase, Chain"/>
    <property type="match status" value="1"/>
</dbReference>
<dbReference type="InterPro" id="IPR005123">
    <property type="entry name" value="Oxoglu/Fe-dep_dioxygenase_dom"/>
</dbReference>
<name>A0A5N6R0P9_9ROSI</name>
<keyword evidence="2" id="KW-0479">Metal-binding</keyword>
<protein>
    <recommendedName>
        <fullName evidence="5">Fe2OG dioxygenase domain-containing protein</fullName>
    </recommendedName>
</protein>
<proteinExistence type="inferred from homology"/>
<dbReference type="PANTHER" id="PTHR10209:SF776">
    <property type="entry name" value="2OG-FE(II) OXYGENASE FAMILY OXIDOREDUCTASE"/>
    <property type="match status" value="1"/>
</dbReference>
<dbReference type="OrthoDB" id="288590at2759"/>
<dbReference type="PANTHER" id="PTHR10209">
    <property type="entry name" value="OXIDOREDUCTASE, 2OG-FE II OXYGENASE FAMILY PROTEIN"/>
    <property type="match status" value="1"/>
</dbReference>
<evidence type="ECO:0000256" key="4">
    <source>
        <dbReference type="ARBA" id="ARBA00023004"/>
    </source>
</evidence>
<organism evidence="6 7">
    <name type="scientific">Carpinus fangiana</name>
    <dbReference type="NCBI Taxonomy" id="176857"/>
    <lineage>
        <taxon>Eukaryota</taxon>
        <taxon>Viridiplantae</taxon>
        <taxon>Streptophyta</taxon>
        <taxon>Embryophyta</taxon>
        <taxon>Tracheophyta</taxon>
        <taxon>Spermatophyta</taxon>
        <taxon>Magnoliopsida</taxon>
        <taxon>eudicotyledons</taxon>
        <taxon>Gunneridae</taxon>
        <taxon>Pentapetalae</taxon>
        <taxon>rosids</taxon>
        <taxon>fabids</taxon>
        <taxon>Fagales</taxon>
        <taxon>Betulaceae</taxon>
        <taxon>Carpinus</taxon>
    </lineage>
</organism>
<sequence>MAKGQALLLHYYPACPEPELTLGTRKHSDPDFLTILLQEHIGGLQILHQDRWIDVPPLPGALELLSNERFKSIEHRVVANRAGPRVSVACFFTPTFYPPRIIKGPLKELLSTDNPPVFRKTSVQDLIAYYYEGGLDGNSALAHFKLPK</sequence>
<keyword evidence="4" id="KW-0408">Iron</keyword>